<evidence type="ECO:0000256" key="3">
    <source>
        <dbReference type="ARBA" id="ARBA00011056"/>
    </source>
</evidence>
<evidence type="ECO:0000256" key="8">
    <source>
        <dbReference type="ARBA" id="ARBA00023010"/>
    </source>
</evidence>
<keyword evidence="11" id="KW-0539">Nucleus</keyword>
<feature type="compositionally biased region" description="Polar residues" evidence="17">
    <location>
        <begin position="121"/>
        <end position="130"/>
    </location>
</feature>
<feature type="compositionally biased region" description="Basic and acidic residues" evidence="17">
    <location>
        <begin position="362"/>
        <end position="378"/>
    </location>
</feature>
<dbReference type="Proteomes" id="UP000829720">
    <property type="component" value="Unassembled WGS sequence"/>
</dbReference>
<accession>A0A8T3E1B7</accession>
<keyword evidence="8" id="KW-0811">Translocation</keyword>
<evidence type="ECO:0000256" key="4">
    <source>
        <dbReference type="ARBA" id="ARBA00022448"/>
    </source>
</evidence>
<keyword evidence="10" id="KW-0906">Nuclear pore complex</keyword>
<evidence type="ECO:0000256" key="2">
    <source>
        <dbReference type="ARBA" id="ARBA00004567"/>
    </source>
</evidence>
<keyword evidence="9" id="KW-0175">Coiled coil</keyword>
<evidence type="ECO:0000256" key="5">
    <source>
        <dbReference type="ARBA" id="ARBA00022490"/>
    </source>
</evidence>
<sequence length="724" mass="81743">MPAESRRWETLEALKNSPKGRLKYNTHCPEDGDDFLSGCNASPSLSPLSGMILKRLSNLPLQKTCSLGSASRDTSPGLSEAALVSSSVPTSPHLLATSPLSPLASPLPLSSKDVEKDEQNTEGQELSPGSSPVLIPAQSPTPPPSISLLSPRATQMAGCIRICEETHRAKAKAELSARQELQARLVETVASLESEQLKRFEELMELKQRQEYQSMRDMMDKETQESLGRQEKLKEEHRHRMKILNLRLREAEQQRLREAELERQRQVEGRERLRALNAIQEEVLQLYQKLEISAPSQATPTLDLVSYSTRGNQLCSQVSEVVRTTAEGQFPSVEDMAVADRALQDMRALIRAMQLEVAQAQERRRKEEEEEKERRKQSELQAQLEQQKKSAAVSAKEKAKKQGLQTKAEECTLKWYQELQESANQCAQSFDDLNNTRDQQSKKLRMELQKAASIPVSQISRTSGSKLREIFDKIDKLLSGRLVQSGGKSVSTSQHPNGLDFVSYKLAEKFVKQGEEEVASHHDAAFPIAVVASGVWDLHPKVGDLILAHLHKKCPYSVPYYPPMKEGTPLEEYQRILGYRVDDSGMETQDSFLKRMSGMIRLYAAIIQLRWPYTNKQGPAPHGLNNGWRWLAQMLNMEPLADVTATLLFDFLEVCGHALMKQYQGQFWKLILLIKEEYFPRIEAVTSVGQMGSVMRLKQFLENSLKRQEIPPPKGQLSASFWRT</sequence>
<evidence type="ECO:0000256" key="12">
    <source>
        <dbReference type="ARBA" id="ARBA00024680"/>
    </source>
</evidence>
<dbReference type="AlphaFoldDB" id="A0A8T3E1B7"/>
<keyword evidence="4" id="KW-0813">Transport</keyword>
<dbReference type="Pfam" id="PF07817">
    <property type="entry name" value="GLE1"/>
    <property type="match status" value="1"/>
</dbReference>
<dbReference type="GO" id="GO:0005543">
    <property type="term" value="F:phospholipid binding"/>
    <property type="evidence" value="ECO:0007669"/>
    <property type="project" value="TreeGrafter"/>
</dbReference>
<comment type="similarity">
    <text evidence="3">Belongs to the GLE1 family.</text>
</comment>
<evidence type="ECO:0000256" key="13">
    <source>
        <dbReference type="ARBA" id="ARBA00026227"/>
    </source>
</evidence>
<evidence type="ECO:0000256" key="15">
    <source>
        <dbReference type="ARBA" id="ARBA00030897"/>
    </source>
</evidence>
<evidence type="ECO:0000256" key="14">
    <source>
        <dbReference type="ARBA" id="ARBA00029983"/>
    </source>
</evidence>
<feature type="compositionally biased region" description="Low complexity" evidence="17">
    <location>
        <begin position="95"/>
        <end position="111"/>
    </location>
</feature>
<dbReference type="GO" id="GO:0015031">
    <property type="term" value="P:protein transport"/>
    <property type="evidence" value="ECO:0007669"/>
    <property type="project" value="UniProtKB-KW"/>
</dbReference>
<evidence type="ECO:0000256" key="16">
    <source>
        <dbReference type="ARBA" id="ARBA00031503"/>
    </source>
</evidence>
<evidence type="ECO:0000256" key="1">
    <source>
        <dbReference type="ARBA" id="ARBA00004496"/>
    </source>
</evidence>
<comment type="function">
    <text evidence="12">Required for the export of mRNAs containing poly(A) tails from the nucleus into the cytoplasm. May be involved in the terminal step of the mRNA transport through the nuclear pore complex (NPC).</text>
</comment>
<feature type="region of interest" description="Disordered" evidence="17">
    <location>
        <begin position="95"/>
        <end position="149"/>
    </location>
</feature>
<dbReference type="OrthoDB" id="420884at2759"/>
<feature type="region of interest" description="Disordered" evidence="17">
    <location>
        <begin position="362"/>
        <end position="394"/>
    </location>
</feature>
<keyword evidence="5" id="KW-0963">Cytoplasm</keyword>
<organism evidence="18 19">
    <name type="scientific">Albula goreensis</name>
    <dbReference type="NCBI Taxonomy" id="1534307"/>
    <lineage>
        <taxon>Eukaryota</taxon>
        <taxon>Metazoa</taxon>
        <taxon>Chordata</taxon>
        <taxon>Craniata</taxon>
        <taxon>Vertebrata</taxon>
        <taxon>Euteleostomi</taxon>
        <taxon>Actinopterygii</taxon>
        <taxon>Neopterygii</taxon>
        <taxon>Teleostei</taxon>
        <taxon>Albuliformes</taxon>
        <taxon>Albulidae</taxon>
        <taxon>Albula</taxon>
    </lineage>
</organism>
<evidence type="ECO:0000256" key="10">
    <source>
        <dbReference type="ARBA" id="ARBA00023132"/>
    </source>
</evidence>
<evidence type="ECO:0000256" key="6">
    <source>
        <dbReference type="ARBA" id="ARBA00022816"/>
    </source>
</evidence>
<comment type="caution">
    <text evidence="18">The sequence shown here is derived from an EMBL/GenBank/DDBJ whole genome shotgun (WGS) entry which is preliminary data.</text>
</comment>
<dbReference type="GO" id="GO:0005737">
    <property type="term" value="C:cytoplasm"/>
    <property type="evidence" value="ECO:0007669"/>
    <property type="project" value="UniProtKB-SubCell"/>
</dbReference>
<name>A0A8T3E1B7_9TELE</name>
<dbReference type="EMBL" id="JAERUA010000004">
    <property type="protein sequence ID" value="KAI1900678.1"/>
    <property type="molecule type" value="Genomic_DNA"/>
</dbReference>
<dbReference type="PANTHER" id="PTHR12960:SF0">
    <property type="entry name" value="MRNA EXPORT FACTOR GLE1"/>
    <property type="match status" value="1"/>
</dbReference>
<gene>
    <name evidence="18" type="ORF">AGOR_G00052380</name>
</gene>
<evidence type="ECO:0000313" key="18">
    <source>
        <dbReference type="EMBL" id="KAI1900678.1"/>
    </source>
</evidence>
<dbReference type="PANTHER" id="PTHR12960">
    <property type="entry name" value="GLE-1-RELATED"/>
    <property type="match status" value="1"/>
</dbReference>
<reference evidence="18" key="1">
    <citation type="submission" date="2021-01" db="EMBL/GenBank/DDBJ databases">
        <authorList>
            <person name="Zahm M."/>
            <person name="Roques C."/>
            <person name="Cabau C."/>
            <person name="Klopp C."/>
            <person name="Donnadieu C."/>
            <person name="Jouanno E."/>
            <person name="Lampietro C."/>
            <person name="Louis A."/>
            <person name="Herpin A."/>
            <person name="Echchiki A."/>
            <person name="Berthelot C."/>
            <person name="Parey E."/>
            <person name="Roest-Crollius H."/>
            <person name="Braasch I."/>
            <person name="Postlethwait J."/>
            <person name="Bobe J."/>
            <person name="Montfort J."/>
            <person name="Bouchez O."/>
            <person name="Begum T."/>
            <person name="Mejri S."/>
            <person name="Adams A."/>
            <person name="Chen W.-J."/>
            <person name="Guiguen Y."/>
        </authorList>
    </citation>
    <scope>NUCLEOTIDE SEQUENCE</scope>
    <source>
        <tissue evidence="18">Blood</tissue>
    </source>
</reference>
<evidence type="ECO:0000256" key="9">
    <source>
        <dbReference type="ARBA" id="ARBA00023054"/>
    </source>
</evidence>
<protein>
    <recommendedName>
        <fullName evidence="13">mRNA export factor GLE1</fullName>
    </recommendedName>
    <alternativeName>
        <fullName evidence="15">GLE1 RNA export mediator</fullName>
    </alternativeName>
    <alternativeName>
        <fullName evidence="16">GLE1-like protein</fullName>
    </alternativeName>
    <alternativeName>
        <fullName evidence="14">Nucleoporin GLE1</fullName>
    </alternativeName>
</protein>
<dbReference type="InterPro" id="IPR012476">
    <property type="entry name" value="GLE1"/>
</dbReference>
<dbReference type="GO" id="GO:0044614">
    <property type="term" value="C:nuclear pore cytoplasmic filaments"/>
    <property type="evidence" value="ECO:0007669"/>
    <property type="project" value="TreeGrafter"/>
</dbReference>
<keyword evidence="19" id="KW-1185">Reference proteome</keyword>
<evidence type="ECO:0000256" key="7">
    <source>
        <dbReference type="ARBA" id="ARBA00022927"/>
    </source>
</evidence>
<dbReference type="GO" id="GO:0000822">
    <property type="term" value="F:inositol hexakisphosphate binding"/>
    <property type="evidence" value="ECO:0007669"/>
    <property type="project" value="TreeGrafter"/>
</dbReference>
<keyword evidence="7" id="KW-0653">Protein transport</keyword>
<comment type="subcellular location">
    <subcellularLocation>
        <location evidence="1">Cytoplasm</location>
    </subcellularLocation>
    <subcellularLocation>
        <location evidence="2">Nucleus</location>
        <location evidence="2">Nuclear pore complex</location>
    </subcellularLocation>
</comment>
<evidence type="ECO:0000256" key="11">
    <source>
        <dbReference type="ARBA" id="ARBA00023242"/>
    </source>
</evidence>
<dbReference type="Gene3D" id="1.25.40.510">
    <property type="entry name" value="GLE1-like"/>
    <property type="match status" value="1"/>
</dbReference>
<evidence type="ECO:0000313" key="19">
    <source>
        <dbReference type="Proteomes" id="UP000829720"/>
    </source>
</evidence>
<dbReference type="InterPro" id="IPR038506">
    <property type="entry name" value="GLE1-like_sf"/>
</dbReference>
<keyword evidence="6" id="KW-0509">mRNA transport</keyword>
<proteinExistence type="inferred from homology"/>
<dbReference type="GO" id="GO:0016973">
    <property type="term" value="P:poly(A)+ mRNA export from nucleus"/>
    <property type="evidence" value="ECO:0007669"/>
    <property type="project" value="InterPro"/>
</dbReference>
<dbReference type="FunFam" id="1.25.40.510:FF:000001">
    <property type="entry name" value="Nucleoporin GLE1 isoform 1"/>
    <property type="match status" value="1"/>
</dbReference>
<evidence type="ECO:0000256" key="17">
    <source>
        <dbReference type="SAM" id="MobiDB-lite"/>
    </source>
</evidence>
<dbReference type="GO" id="GO:0031369">
    <property type="term" value="F:translation initiation factor binding"/>
    <property type="evidence" value="ECO:0007669"/>
    <property type="project" value="TreeGrafter"/>
</dbReference>